<evidence type="ECO:0000259" key="6">
    <source>
        <dbReference type="PROSITE" id="PS50255"/>
    </source>
</evidence>
<dbReference type="Proteomes" id="UP000477680">
    <property type="component" value="Chromosome"/>
</dbReference>
<dbReference type="InterPro" id="IPR001199">
    <property type="entry name" value="Cyt_B5-like_heme/steroid-bd"/>
</dbReference>
<dbReference type="GO" id="GO:0046872">
    <property type="term" value="F:metal ion binding"/>
    <property type="evidence" value="ECO:0007669"/>
    <property type="project" value="UniProtKB-KW"/>
</dbReference>
<dbReference type="Pfam" id="PF00173">
    <property type="entry name" value="Cyt-b5"/>
    <property type="match status" value="1"/>
</dbReference>
<keyword evidence="3" id="KW-0408">Iron</keyword>
<dbReference type="SMART" id="SM01117">
    <property type="entry name" value="Cyt-b5"/>
    <property type="match status" value="1"/>
</dbReference>
<proteinExistence type="inferred from homology"/>
<evidence type="ECO:0000256" key="5">
    <source>
        <dbReference type="SAM" id="SignalP"/>
    </source>
</evidence>
<dbReference type="EMBL" id="CP048711">
    <property type="protein sequence ID" value="QIB64549.1"/>
    <property type="molecule type" value="Genomic_DNA"/>
</dbReference>
<accession>A0A6C0TYU9</accession>
<dbReference type="InterPro" id="IPR036400">
    <property type="entry name" value="Cyt_B5-like_heme/steroid_sf"/>
</dbReference>
<keyword evidence="1" id="KW-0349">Heme</keyword>
<dbReference type="RefSeq" id="WP_163493799.1">
    <property type="nucleotide sequence ID" value="NZ_CP048711.1"/>
</dbReference>
<comment type="similarity">
    <text evidence="4">Belongs to the cytochrome b5 family.</text>
</comment>
<evidence type="ECO:0000256" key="2">
    <source>
        <dbReference type="ARBA" id="ARBA00022723"/>
    </source>
</evidence>
<dbReference type="PANTHER" id="PTHR19359">
    <property type="entry name" value="CYTOCHROME B5"/>
    <property type="match status" value="1"/>
</dbReference>
<feature type="domain" description="Cytochrome b5 heme-binding" evidence="6">
    <location>
        <begin position="36"/>
        <end position="116"/>
    </location>
</feature>
<dbReference type="GO" id="GO:0020037">
    <property type="term" value="F:heme binding"/>
    <property type="evidence" value="ECO:0007669"/>
    <property type="project" value="TreeGrafter"/>
</dbReference>
<organism evidence="7 8">
    <name type="scientific">Kineobactrum salinum</name>
    <dbReference type="NCBI Taxonomy" id="2708301"/>
    <lineage>
        <taxon>Bacteria</taxon>
        <taxon>Pseudomonadati</taxon>
        <taxon>Pseudomonadota</taxon>
        <taxon>Gammaproteobacteria</taxon>
        <taxon>Cellvibrionales</taxon>
        <taxon>Halieaceae</taxon>
        <taxon>Kineobactrum</taxon>
    </lineage>
</organism>
<evidence type="ECO:0000256" key="1">
    <source>
        <dbReference type="ARBA" id="ARBA00022617"/>
    </source>
</evidence>
<keyword evidence="5" id="KW-0732">Signal</keyword>
<dbReference type="KEGG" id="kim:G3T16_03170"/>
<keyword evidence="8" id="KW-1185">Reference proteome</keyword>
<feature type="signal peptide" evidence="5">
    <location>
        <begin position="1"/>
        <end position="26"/>
    </location>
</feature>
<dbReference type="PROSITE" id="PS50255">
    <property type="entry name" value="CYTOCHROME_B5_2"/>
    <property type="match status" value="1"/>
</dbReference>
<gene>
    <name evidence="7" type="ORF">G3T16_03170</name>
</gene>
<name>A0A6C0TYU9_9GAMM</name>
<dbReference type="Gene3D" id="3.10.120.10">
    <property type="entry name" value="Cytochrome b5-like heme/steroid binding domain"/>
    <property type="match status" value="1"/>
</dbReference>
<reference evidence="7 8" key="1">
    <citation type="submission" date="2020-02" db="EMBL/GenBank/DDBJ databases">
        <title>Genome sequencing for Kineobactrum sp. M2.</title>
        <authorList>
            <person name="Park S.-J."/>
        </authorList>
    </citation>
    <scope>NUCLEOTIDE SEQUENCE [LARGE SCALE GENOMIC DNA]</scope>
    <source>
        <strain evidence="7 8">M2</strain>
    </source>
</reference>
<evidence type="ECO:0000256" key="4">
    <source>
        <dbReference type="ARBA" id="ARBA00038168"/>
    </source>
</evidence>
<dbReference type="SUPFAM" id="SSF55856">
    <property type="entry name" value="Cytochrome b5-like heme/steroid binding domain"/>
    <property type="match status" value="1"/>
</dbReference>
<evidence type="ECO:0000313" key="7">
    <source>
        <dbReference type="EMBL" id="QIB64549.1"/>
    </source>
</evidence>
<feature type="chain" id="PRO_5025524651" evidence="5">
    <location>
        <begin position="27"/>
        <end position="118"/>
    </location>
</feature>
<sequence length="118" mass="12786">MKKLCYSAFIAFWSSVGTLVALQALATDPVAAGEGRAAISLDELAAHKNEEDCWMAIEGKVYDVSAYLPKHPTPAAVLLPWCGREATEGMRTKGYGRDHSPVAWGMLEDYLVGALARE</sequence>
<dbReference type="GO" id="GO:0016020">
    <property type="term" value="C:membrane"/>
    <property type="evidence" value="ECO:0007669"/>
    <property type="project" value="TreeGrafter"/>
</dbReference>
<dbReference type="AlphaFoldDB" id="A0A6C0TYU9"/>
<evidence type="ECO:0000256" key="3">
    <source>
        <dbReference type="ARBA" id="ARBA00023004"/>
    </source>
</evidence>
<protein>
    <submittedName>
        <fullName evidence="7">Cytochrome b5 domain-containing protein</fullName>
    </submittedName>
</protein>
<keyword evidence="2" id="KW-0479">Metal-binding</keyword>
<dbReference type="InterPro" id="IPR050668">
    <property type="entry name" value="Cytochrome_b5"/>
</dbReference>
<evidence type="ECO:0000313" key="8">
    <source>
        <dbReference type="Proteomes" id="UP000477680"/>
    </source>
</evidence>